<dbReference type="EMBL" id="AMWG01000065">
    <property type="protein sequence ID" value="ELP33326.1"/>
    <property type="molecule type" value="Genomic_DNA"/>
</dbReference>
<sequence>MRDRDEYQARCPVNFVRPWATNPPPTTETAVSYRGIGGRSTSMRLSDPNVSIVVSQMRGLEKLGSF</sequence>
<protein>
    <submittedName>
        <fullName evidence="1">Uncharacterized protein</fullName>
    </submittedName>
</protein>
<proteinExistence type="predicted"/>
<reference evidence="1 2" key="1">
    <citation type="journal article" date="2013" name="Mar. Genomics">
        <title>Expression of sulfatases in Rhodopirellula baltica and the diversity of sulfatases in the genus Rhodopirellula.</title>
        <authorList>
            <person name="Wegner C.E."/>
            <person name="Richter-Heitmann T."/>
            <person name="Klindworth A."/>
            <person name="Klockow C."/>
            <person name="Richter M."/>
            <person name="Achstetter T."/>
            <person name="Glockner F.O."/>
            <person name="Harder J."/>
        </authorList>
    </citation>
    <scope>NUCLEOTIDE SEQUENCE [LARGE SCALE GENOMIC DNA]</scope>
    <source>
        <strain evidence="1 2">SWK14</strain>
    </source>
</reference>
<evidence type="ECO:0000313" key="1">
    <source>
        <dbReference type="EMBL" id="ELP33326.1"/>
    </source>
</evidence>
<organism evidence="1 2">
    <name type="scientific">Rhodopirellula baltica SWK14</name>
    <dbReference type="NCBI Taxonomy" id="993516"/>
    <lineage>
        <taxon>Bacteria</taxon>
        <taxon>Pseudomonadati</taxon>
        <taxon>Planctomycetota</taxon>
        <taxon>Planctomycetia</taxon>
        <taxon>Pirellulales</taxon>
        <taxon>Pirellulaceae</taxon>
        <taxon>Rhodopirellula</taxon>
    </lineage>
</organism>
<name>L7CJT1_RHOBT</name>
<gene>
    <name evidence="1" type="ORF">RBSWK_02720</name>
</gene>
<dbReference type="AlphaFoldDB" id="L7CJT1"/>
<accession>L7CJT1</accession>
<dbReference type="Proteomes" id="UP000010959">
    <property type="component" value="Unassembled WGS sequence"/>
</dbReference>
<comment type="caution">
    <text evidence="1">The sequence shown here is derived from an EMBL/GenBank/DDBJ whole genome shotgun (WGS) entry which is preliminary data.</text>
</comment>
<evidence type="ECO:0000313" key="2">
    <source>
        <dbReference type="Proteomes" id="UP000010959"/>
    </source>
</evidence>